<dbReference type="CDD" id="cd00146">
    <property type="entry name" value="PKD"/>
    <property type="match status" value="1"/>
</dbReference>
<dbReference type="InterPro" id="IPR006626">
    <property type="entry name" value="PbH1"/>
</dbReference>
<dbReference type="GO" id="GO:0016485">
    <property type="term" value="P:protein processing"/>
    <property type="evidence" value="ECO:0007669"/>
    <property type="project" value="TreeGrafter"/>
</dbReference>
<dbReference type="InterPro" id="IPR002048">
    <property type="entry name" value="EF_hand_dom"/>
</dbReference>
<dbReference type="PROSITE" id="PS50222">
    <property type="entry name" value="EF_HAND_2"/>
    <property type="match status" value="1"/>
</dbReference>
<evidence type="ECO:0000313" key="5">
    <source>
        <dbReference type="Proteomes" id="UP000033101"/>
    </source>
</evidence>
<dbReference type="PROSITE" id="PS00018">
    <property type="entry name" value="EF_HAND_1"/>
    <property type="match status" value="1"/>
</dbReference>
<dbReference type="InterPro" id="IPR022409">
    <property type="entry name" value="PKD/Chitinase_dom"/>
</dbReference>
<dbReference type="FunFam" id="2.60.40.10:FF:000270">
    <property type="entry name" value="Cell surface protein"/>
    <property type="match status" value="1"/>
</dbReference>
<sequence length="607" mass="65296">MNRNIFLLLFLLLCTIVIIPAEAKVWYVDDSGGADFADIQTAVNSVSSGDTIFVYSGTYLGFTVNKPNINIIGESADVVTVAPNTPGNEIRFSDSSGVATGIVLEGINIKVNRVLPGTASIICSDITIRDCIINGQTQAKGIDAYCDNLTFENNIVSNSAGTYSPLTIEKRNCMISNNTFSNNKGAGIFLFSGAANTTITRNTISSNNYSIEFYKTVEVNTIYLNNFINNIPTIYSGTTAPALTYWNSTTPIKYTYSSKTYTGYMGNYWSDYAGTDTNGDGIGDTPYVLPDNLGADNYPLMQPFENYFGGSGPVAPVAAFAASPISGDVPLTVSFTDESTGSPTSWFWDFGDGANSTEQNPSHTYASAGTYTVNLTVENAAGMGFELKTDYIEVSEDSGSTVTLYFDPSNSSVNKKESTEISIVASNFPAGFSGYNLTVAIDDPAVAEIVNIEYPSWALITENSSLPGTSIYLKTVDGNNTVKADAADVVLATLTISGKEKGSANLSIGVSRLDDDSGDSIEPALLTGKIEVTLLSPLPDQEYAPQDLDGDGLYEDLTGNGEFSFVDIVAYFHNMDWIEENMPVEYFDFNGNGRIDFDDVVWMFGMI</sequence>
<dbReference type="InterPro" id="IPR007742">
    <property type="entry name" value="NosD_dom"/>
</dbReference>
<dbReference type="SMART" id="SM00710">
    <property type="entry name" value="PbH1"/>
    <property type="match status" value="5"/>
</dbReference>
<dbReference type="RefSeq" id="WP_048141052.1">
    <property type="nucleotide sequence ID" value="NZ_CP009516.1"/>
</dbReference>
<dbReference type="GO" id="GO:0006518">
    <property type="term" value="P:peptide metabolic process"/>
    <property type="evidence" value="ECO:0007669"/>
    <property type="project" value="TreeGrafter"/>
</dbReference>
<dbReference type="PANTHER" id="PTHR11532:SF57">
    <property type="entry name" value="CARBOXYPEPTIDASE D, B"/>
    <property type="match status" value="1"/>
</dbReference>
<evidence type="ECO:0000259" key="2">
    <source>
        <dbReference type="PROSITE" id="PS50093"/>
    </source>
</evidence>
<feature type="domain" description="PKD" evidence="2">
    <location>
        <begin position="316"/>
        <end position="382"/>
    </location>
</feature>
<dbReference type="Proteomes" id="UP000033101">
    <property type="component" value="Chromosome"/>
</dbReference>
<evidence type="ECO:0000313" key="4">
    <source>
        <dbReference type="EMBL" id="AKB79419.1"/>
    </source>
</evidence>
<dbReference type="SUPFAM" id="SSF63446">
    <property type="entry name" value="Type I dockerin domain"/>
    <property type="match status" value="1"/>
</dbReference>
<dbReference type="AlphaFoldDB" id="A0A0E3SBZ1"/>
<dbReference type="Gene3D" id="2.160.20.10">
    <property type="entry name" value="Single-stranded right-handed beta-helix, Pectin lyase-like"/>
    <property type="match status" value="1"/>
</dbReference>
<dbReference type="OrthoDB" id="137512at2157"/>
<dbReference type="NCBIfam" id="TIGR03804">
    <property type="entry name" value="para_beta_helix"/>
    <property type="match status" value="1"/>
</dbReference>
<dbReference type="Pfam" id="PF18911">
    <property type="entry name" value="PKD_4"/>
    <property type="match status" value="1"/>
</dbReference>
<accession>A0A0E3SBZ1</accession>
<dbReference type="Pfam" id="PF05048">
    <property type="entry name" value="NosD"/>
    <property type="match status" value="1"/>
</dbReference>
<dbReference type="GO" id="GO:0005615">
    <property type="term" value="C:extracellular space"/>
    <property type="evidence" value="ECO:0007669"/>
    <property type="project" value="TreeGrafter"/>
</dbReference>
<dbReference type="InterPro" id="IPR036439">
    <property type="entry name" value="Dockerin_dom_sf"/>
</dbReference>
<gene>
    <name evidence="4" type="ORF">MSHOH_2936</name>
</gene>
<dbReference type="EMBL" id="CP009516">
    <property type="protein sequence ID" value="AKB79419.1"/>
    <property type="molecule type" value="Genomic_DNA"/>
</dbReference>
<dbReference type="GO" id="GO:0004181">
    <property type="term" value="F:metallocarboxypeptidase activity"/>
    <property type="evidence" value="ECO:0007669"/>
    <property type="project" value="TreeGrafter"/>
</dbReference>
<dbReference type="GeneID" id="24832261"/>
<dbReference type="PANTHER" id="PTHR11532">
    <property type="entry name" value="PROTEASE M14 CARBOXYPEPTIDASE"/>
    <property type="match status" value="1"/>
</dbReference>
<keyword evidence="5" id="KW-1185">Reference proteome</keyword>
<protein>
    <recommendedName>
        <fullName evidence="1">Probable pectate lyase C</fullName>
    </recommendedName>
</protein>
<dbReference type="GO" id="GO:0005509">
    <property type="term" value="F:calcium ion binding"/>
    <property type="evidence" value="ECO:0007669"/>
    <property type="project" value="InterPro"/>
</dbReference>
<dbReference type="InterPro" id="IPR013783">
    <property type="entry name" value="Ig-like_fold"/>
</dbReference>
<dbReference type="HOGENOM" id="CLU_503105_0_0_2"/>
<dbReference type="PROSITE" id="PS50093">
    <property type="entry name" value="PKD"/>
    <property type="match status" value="1"/>
</dbReference>
<dbReference type="InterPro" id="IPR011050">
    <property type="entry name" value="Pectin_lyase_fold/virulence"/>
</dbReference>
<dbReference type="InterPro" id="IPR050753">
    <property type="entry name" value="Peptidase_M14_domain"/>
</dbReference>
<dbReference type="Gene3D" id="2.60.40.10">
    <property type="entry name" value="Immunoglobulins"/>
    <property type="match status" value="1"/>
</dbReference>
<dbReference type="InterPro" id="IPR012334">
    <property type="entry name" value="Pectin_lyas_fold"/>
</dbReference>
<dbReference type="InterPro" id="IPR022441">
    <property type="entry name" value="Para_beta_helix_rpt-2"/>
</dbReference>
<organism evidence="4 5">
    <name type="scientific">Methanosarcina horonobensis HB-1 = JCM 15518</name>
    <dbReference type="NCBI Taxonomy" id="1434110"/>
    <lineage>
        <taxon>Archaea</taxon>
        <taxon>Methanobacteriati</taxon>
        <taxon>Methanobacteriota</taxon>
        <taxon>Stenosarchaea group</taxon>
        <taxon>Methanomicrobia</taxon>
        <taxon>Methanosarcinales</taxon>
        <taxon>Methanosarcinaceae</taxon>
        <taxon>Methanosarcina</taxon>
    </lineage>
</organism>
<dbReference type="SUPFAM" id="SSF49299">
    <property type="entry name" value="PKD domain"/>
    <property type="match status" value="1"/>
</dbReference>
<dbReference type="InterPro" id="IPR000601">
    <property type="entry name" value="PKD_dom"/>
</dbReference>
<dbReference type="KEGG" id="mhor:MSHOH_2936"/>
<evidence type="ECO:0000259" key="3">
    <source>
        <dbReference type="PROSITE" id="PS50222"/>
    </source>
</evidence>
<dbReference type="InterPro" id="IPR018247">
    <property type="entry name" value="EF_Hand_1_Ca_BS"/>
</dbReference>
<proteinExistence type="predicted"/>
<name>A0A0E3SBZ1_9EURY</name>
<dbReference type="SUPFAM" id="SSF51126">
    <property type="entry name" value="Pectin lyase-like"/>
    <property type="match status" value="1"/>
</dbReference>
<dbReference type="InterPro" id="IPR035986">
    <property type="entry name" value="PKD_dom_sf"/>
</dbReference>
<reference evidence="4 5" key="1">
    <citation type="submission" date="2014-07" db="EMBL/GenBank/DDBJ databases">
        <title>Methanogenic archaea and the global carbon cycle.</title>
        <authorList>
            <person name="Henriksen J.R."/>
            <person name="Luke J."/>
            <person name="Reinhart S."/>
            <person name="Benedict M.N."/>
            <person name="Youngblut N.D."/>
            <person name="Metcalf M.E."/>
            <person name="Whitaker R.J."/>
            <person name="Metcalf W.W."/>
        </authorList>
    </citation>
    <scope>NUCLEOTIDE SEQUENCE [LARGE SCALE GENOMIC DNA]</scope>
    <source>
        <strain evidence="4 5">HB-1</strain>
    </source>
</reference>
<feature type="domain" description="EF-hand" evidence="3">
    <location>
        <begin position="587"/>
        <end position="607"/>
    </location>
</feature>
<evidence type="ECO:0000256" key="1">
    <source>
        <dbReference type="ARBA" id="ARBA00016512"/>
    </source>
</evidence>
<dbReference type="GO" id="GO:0000272">
    <property type="term" value="P:polysaccharide catabolic process"/>
    <property type="evidence" value="ECO:0007669"/>
    <property type="project" value="InterPro"/>
</dbReference>
<dbReference type="PATRIC" id="fig|1434110.4.peg.3786"/>
<dbReference type="SMART" id="SM00089">
    <property type="entry name" value="PKD"/>
    <property type="match status" value="1"/>
</dbReference>